<gene>
    <name evidence="1" type="ORF">Y1Q_0013815</name>
</gene>
<dbReference type="AlphaFoldDB" id="A0A151NFR4"/>
<comment type="caution">
    <text evidence="1">The sequence shown here is derived from an EMBL/GenBank/DDBJ whole genome shotgun (WGS) entry which is preliminary data.</text>
</comment>
<evidence type="ECO:0000313" key="1">
    <source>
        <dbReference type="EMBL" id="KYO35604.1"/>
    </source>
</evidence>
<name>A0A151NFR4_ALLMI</name>
<proteinExistence type="predicted"/>
<evidence type="ECO:0000313" key="2">
    <source>
        <dbReference type="Proteomes" id="UP000050525"/>
    </source>
</evidence>
<dbReference type="EMBL" id="AKHW03003146">
    <property type="protein sequence ID" value="KYO35604.1"/>
    <property type="molecule type" value="Genomic_DNA"/>
</dbReference>
<reference evidence="1 2" key="1">
    <citation type="journal article" date="2012" name="Genome Biol.">
        <title>Sequencing three crocodilian genomes to illuminate the evolution of archosaurs and amniotes.</title>
        <authorList>
            <person name="St John J.A."/>
            <person name="Braun E.L."/>
            <person name="Isberg S.R."/>
            <person name="Miles L.G."/>
            <person name="Chong A.Y."/>
            <person name="Gongora J."/>
            <person name="Dalzell P."/>
            <person name="Moran C."/>
            <person name="Bed'hom B."/>
            <person name="Abzhanov A."/>
            <person name="Burgess S.C."/>
            <person name="Cooksey A.M."/>
            <person name="Castoe T.A."/>
            <person name="Crawford N.G."/>
            <person name="Densmore L.D."/>
            <person name="Drew J.C."/>
            <person name="Edwards S.V."/>
            <person name="Faircloth B.C."/>
            <person name="Fujita M.K."/>
            <person name="Greenwold M.J."/>
            <person name="Hoffmann F.G."/>
            <person name="Howard J.M."/>
            <person name="Iguchi T."/>
            <person name="Janes D.E."/>
            <person name="Khan S.Y."/>
            <person name="Kohno S."/>
            <person name="de Koning A.J."/>
            <person name="Lance S.L."/>
            <person name="McCarthy F.M."/>
            <person name="McCormack J.E."/>
            <person name="Merchant M.E."/>
            <person name="Peterson D.G."/>
            <person name="Pollock D.D."/>
            <person name="Pourmand N."/>
            <person name="Raney B.J."/>
            <person name="Roessler K.A."/>
            <person name="Sanford J.R."/>
            <person name="Sawyer R.H."/>
            <person name="Schmidt C.J."/>
            <person name="Triplett E.W."/>
            <person name="Tuberville T.D."/>
            <person name="Venegas-Anaya M."/>
            <person name="Howard J.T."/>
            <person name="Jarvis E.D."/>
            <person name="Guillette L.J.Jr."/>
            <person name="Glenn T.C."/>
            <person name="Green R.E."/>
            <person name="Ray D.A."/>
        </authorList>
    </citation>
    <scope>NUCLEOTIDE SEQUENCE [LARGE SCALE GENOMIC DNA]</scope>
    <source>
        <strain evidence="1">KSC_2009_1</strain>
    </source>
</reference>
<protein>
    <submittedName>
        <fullName evidence="1">Uncharacterized protein</fullName>
    </submittedName>
</protein>
<dbReference type="Proteomes" id="UP000050525">
    <property type="component" value="Unassembled WGS sequence"/>
</dbReference>
<keyword evidence="2" id="KW-1185">Reference proteome</keyword>
<organism evidence="1 2">
    <name type="scientific">Alligator mississippiensis</name>
    <name type="common">American alligator</name>
    <dbReference type="NCBI Taxonomy" id="8496"/>
    <lineage>
        <taxon>Eukaryota</taxon>
        <taxon>Metazoa</taxon>
        <taxon>Chordata</taxon>
        <taxon>Craniata</taxon>
        <taxon>Vertebrata</taxon>
        <taxon>Euteleostomi</taxon>
        <taxon>Archelosauria</taxon>
        <taxon>Archosauria</taxon>
        <taxon>Crocodylia</taxon>
        <taxon>Alligatoridae</taxon>
        <taxon>Alligatorinae</taxon>
        <taxon>Alligator</taxon>
    </lineage>
</organism>
<sequence length="108" mass="12045">MTSSPCEKSLLDIVVNQCPGTSVRARTQLWEETLAHAAKEEKKNKGKAVTWGQIPWRRPLESGPGSIAHAIWSLLNMQMRRSFICSLLEIFTDAPKTLPCSCTLNVSF</sequence>
<accession>A0A151NFR4</accession>